<protein>
    <submittedName>
        <fullName evidence="2">Uncharacterized protein</fullName>
    </submittedName>
</protein>
<dbReference type="AlphaFoldDB" id="A0AAP0HR35"/>
<organism evidence="2 3">
    <name type="scientific">Stephania yunnanensis</name>
    <dbReference type="NCBI Taxonomy" id="152371"/>
    <lineage>
        <taxon>Eukaryota</taxon>
        <taxon>Viridiplantae</taxon>
        <taxon>Streptophyta</taxon>
        <taxon>Embryophyta</taxon>
        <taxon>Tracheophyta</taxon>
        <taxon>Spermatophyta</taxon>
        <taxon>Magnoliopsida</taxon>
        <taxon>Ranunculales</taxon>
        <taxon>Menispermaceae</taxon>
        <taxon>Menispermoideae</taxon>
        <taxon>Cissampelideae</taxon>
        <taxon>Stephania</taxon>
    </lineage>
</organism>
<gene>
    <name evidence="2" type="ORF">Syun_027221</name>
</gene>
<keyword evidence="3" id="KW-1185">Reference proteome</keyword>
<evidence type="ECO:0000256" key="1">
    <source>
        <dbReference type="SAM" id="MobiDB-lite"/>
    </source>
</evidence>
<dbReference type="Proteomes" id="UP001420932">
    <property type="component" value="Unassembled WGS sequence"/>
</dbReference>
<evidence type="ECO:0000313" key="2">
    <source>
        <dbReference type="EMBL" id="KAK9092310.1"/>
    </source>
</evidence>
<feature type="region of interest" description="Disordered" evidence="1">
    <location>
        <begin position="175"/>
        <end position="212"/>
    </location>
</feature>
<sequence length="249" mass="27622">MQNSVFTCSDQLPKDLFQVTHCTDDEELRNDQLTKLRDRFMYTTYQSQLIVHRDACGEVSHKCDRVMHFSPHLSCLRICASTISQIFGLICDFPLIQLLLDFLGIRGDLTNLKEGLGNSGIHFVSVTEQQGRNSAGPRADGDGQRKGPVISDFLRGLCGAVPSLHNCDVVSNNDEFETNADDDGEDCGDEDDELTSSSNSGSKNEITLDTDEIDMRPAPEAHRCIEDGVYEGWVEIRFGSLGAEDRVLL</sequence>
<feature type="compositionally biased region" description="Polar residues" evidence="1">
    <location>
        <begin position="195"/>
        <end position="207"/>
    </location>
</feature>
<proteinExistence type="predicted"/>
<feature type="compositionally biased region" description="Acidic residues" evidence="1">
    <location>
        <begin position="175"/>
        <end position="194"/>
    </location>
</feature>
<dbReference type="EMBL" id="JBBNAF010000012">
    <property type="protein sequence ID" value="KAK9092310.1"/>
    <property type="molecule type" value="Genomic_DNA"/>
</dbReference>
<name>A0AAP0HR35_9MAGN</name>
<reference evidence="2 3" key="1">
    <citation type="submission" date="2024-01" db="EMBL/GenBank/DDBJ databases">
        <title>Genome assemblies of Stephania.</title>
        <authorList>
            <person name="Yang L."/>
        </authorList>
    </citation>
    <scope>NUCLEOTIDE SEQUENCE [LARGE SCALE GENOMIC DNA]</scope>
    <source>
        <strain evidence="2">YNDBR</strain>
        <tissue evidence="2">Leaf</tissue>
    </source>
</reference>
<evidence type="ECO:0000313" key="3">
    <source>
        <dbReference type="Proteomes" id="UP001420932"/>
    </source>
</evidence>
<accession>A0AAP0HR35</accession>
<comment type="caution">
    <text evidence="2">The sequence shown here is derived from an EMBL/GenBank/DDBJ whole genome shotgun (WGS) entry which is preliminary data.</text>
</comment>